<keyword evidence="11" id="KW-1185">Reference proteome</keyword>
<dbReference type="InterPro" id="IPR004117">
    <property type="entry name" value="7tm6_olfct_rcpt"/>
</dbReference>
<keyword evidence="3 10" id="KW-0716">Sensory transduction</keyword>
<keyword evidence="4 10" id="KW-0812">Transmembrane</keyword>
<evidence type="ECO:0000256" key="9">
    <source>
        <dbReference type="ARBA" id="ARBA00023224"/>
    </source>
</evidence>
<feature type="transmembrane region" description="Helical" evidence="10">
    <location>
        <begin position="31"/>
        <end position="57"/>
    </location>
</feature>
<feature type="transmembrane region" description="Helical" evidence="10">
    <location>
        <begin position="290"/>
        <end position="310"/>
    </location>
</feature>
<dbReference type="GO" id="GO:0005886">
    <property type="term" value="C:plasma membrane"/>
    <property type="evidence" value="ECO:0007669"/>
    <property type="project" value="UniProtKB-SubCell"/>
</dbReference>
<evidence type="ECO:0000313" key="11">
    <source>
        <dbReference type="Proteomes" id="UP000001819"/>
    </source>
</evidence>
<evidence type="ECO:0000256" key="2">
    <source>
        <dbReference type="ARBA" id="ARBA00022475"/>
    </source>
</evidence>
<gene>
    <name evidence="12" type="primary">LOC4817562</name>
</gene>
<organism evidence="11 12">
    <name type="scientific">Drosophila pseudoobscura pseudoobscura</name>
    <name type="common">Fruit fly</name>
    <dbReference type="NCBI Taxonomy" id="46245"/>
    <lineage>
        <taxon>Eukaryota</taxon>
        <taxon>Metazoa</taxon>
        <taxon>Ecdysozoa</taxon>
        <taxon>Arthropoda</taxon>
        <taxon>Hexapoda</taxon>
        <taxon>Insecta</taxon>
        <taxon>Pterygota</taxon>
        <taxon>Neoptera</taxon>
        <taxon>Endopterygota</taxon>
        <taxon>Diptera</taxon>
        <taxon>Brachycera</taxon>
        <taxon>Muscomorpha</taxon>
        <taxon>Ephydroidea</taxon>
        <taxon>Drosophilidae</taxon>
        <taxon>Drosophila</taxon>
        <taxon>Sophophora</taxon>
    </lineage>
</organism>
<evidence type="ECO:0000256" key="1">
    <source>
        <dbReference type="ARBA" id="ARBA00004651"/>
    </source>
</evidence>
<dbReference type="Pfam" id="PF02949">
    <property type="entry name" value="7tm_6"/>
    <property type="match status" value="1"/>
</dbReference>
<evidence type="ECO:0000256" key="10">
    <source>
        <dbReference type="RuleBase" id="RU351113"/>
    </source>
</evidence>
<keyword evidence="2" id="KW-1003">Cell membrane</keyword>
<evidence type="ECO:0000256" key="8">
    <source>
        <dbReference type="ARBA" id="ARBA00023170"/>
    </source>
</evidence>
<keyword evidence="7 10" id="KW-0472">Membrane</keyword>
<feature type="transmembrane region" description="Helical" evidence="10">
    <location>
        <begin position="125"/>
        <end position="148"/>
    </location>
</feature>
<dbReference type="PANTHER" id="PTHR21137">
    <property type="entry name" value="ODORANT RECEPTOR"/>
    <property type="match status" value="1"/>
</dbReference>
<dbReference type="PANTHER" id="PTHR21137:SF35">
    <property type="entry name" value="ODORANT RECEPTOR 19A-RELATED"/>
    <property type="match status" value="1"/>
</dbReference>
<evidence type="ECO:0000256" key="6">
    <source>
        <dbReference type="ARBA" id="ARBA00022989"/>
    </source>
</evidence>
<dbReference type="GO" id="GO:0004984">
    <property type="term" value="F:olfactory receptor activity"/>
    <property type="evidence" value="ECO:0007669"/>
    <property type="project" value="InterPro"/>
</dbReference>
<dbReference type="KEGG" id="dpo:4817562"/>
<evidence type="ECO:0000256" key="3">
    <source>
        <dbReference type="ARBA" id="ARBA00022606"/>
    </source>
</evidence>
<keyword evidence="6 10" id="KW-1133">Transmembrane helix</keyword>
<dbReference type="AlphaFoldDB" id="A0A6I8UKM2"/>
<evidence type="ECO:0000256" key="7">
    <source>
        <dbReference type="ARBA" id="ARBA00023136"/>
    </source>
</evidence>
<name>A0A6I8UKM2_DROPS</name>
<comment type="similarity">
    <text evidence="10">Belongs to the insect chemoreceptor superfamily. Heteromeric odorant receptor channel (TC 1.A.69) family.</text>
</comment>
<sequence>MDLSSPVVRSEDIYRTYWLYWRLLGVGGEHLILQVLDILITIFVTFWYPIHLIVGLFYETTLGDVCKGLPITAACFFASFKFVCFRWKLEEIRSIEGLLLELDQRALTEEERAFFDRNTQREANFVWKSFIVAYGLSNAAAIATVLFGKGHKLLYPAWFPYDVQASEQIYWLSVSYQIAGVSLQILQNLANDSYPPITFCVVAGHVRLLSMRLNRMGYKRELPKETVVRELVDNIEDHRKLMKIVQLLRSTMHLSQLGQFISSGINISMTLVNILFFADNNFARTYYGVYFMAMLLELFPCCYYGTLISVELNRLTDSIFSSNWVGMDRGYCRTLLIFMQLTLAKVEIRAGGMIGISLNAFFATIRMAYSFFTLAMSLRK</sequence>
<accession>A0A6I8UKM2</accession>
<comment type="caution">
    <text evidence="10">Lacks conserved residue(s) required for the propagation of feature annotation.</text>
</comment>
<feature type="transmembrane region" description="Helical" evidence="10">
    <location>
        <begin position="257"/>
        <end position="278"/>
    </location>
</feature>
<dbReference type="GO" id="GO:0005549">
    <property type="term" value="F:odorant binding"/>
    <property type="evidence" value="ECO:0007669"/>
    <property type="project" value="InterPro"/>
</dbReference>
<comment type="subcellular location">
    <subcellularLocation>
        <location evidence="1 10">Cell membrane</location>
        <topology evidence="1 10">Multi-pass membrane protein</topology>
    </subcellularLocation>
</comment>
<proteinExistence type="inferred from homology"/>
<evidence type="ECO:0000256" key="5">
    <source>
        <dbReference type="ARBA" id="ARBA00022725"/>
    </source>
</evidence>
<keyword evidence="5 10" id="KW-0552">Olfaction</keyword>
<dbReference type="RefSeq" id="XP_001356969.3">
    <property type="nucleotide sequence ID" value="XM_001356933.3"/>
</dbReference>
<dbReference type="FunCoup" id="A0A6I8UKM2">
    <property type="interactions" value="48"/>
</dbReference>
<protein>
    <recommendedName>
        <fullName evidence="10">Odorant receptor</fullName>
    </recommendedName>
</protein>
<keyword evidence="9 10" id="KW-0807">Transducer</keyword>
<feature type="transmembrane region" description="Helical" evidence="10">
    <location>
        <begin position="354"/>
        <end position="378"/>
    </location>
</feature>
<evidence type="ECO:0000313" key="12">
    <source>
        <dbReference type="RefSeq" id="XP_001356969.3"/>
    </source>
</evidence>
<evidence type="ECO:0000256" key="4">
    <source>
        <dbReference type="ARBA" id="ARBA00022692"/>
    </source>
</evidence>
<reference evidence="12" key="1">
    <citation type="submission" date="2025-08" db="UniProtKB">
        <authorList>
            <consortium name="RefSeq"/>
        </authorList>
    </citation>
    <scope>IDENTIFICATION</scope>
    <source>
        <strain evidence="12">MV-25-SWS-2005</strain>
        <tissue evidence="12">Whole body</tissue>
    </source>
</reference>
<dbReference type="GO" id="GO:0007165">
    <property type="term" value="P:signal transduction"/>
    <property type="evidence" value="ECO:0007669"/>
    <property type="project" value="UniProtKB-KW"/>
</dbReference>
<keyword evidence="8 10" id="KW-0675">Receptor</keyword>
<dbReference type="Proteomes" id="UP000001819">
    <property type="component" value="Chromosome 4"/>
</dbReference>
<dbReference type="InParanoid" id="A0A6I8UKM2"/>